<comment type="caution">
    <text evidence="1">The sequence shown here is derived from an EMBL/GenBank/DDBJ whole genome shotgun (WGS) entry which is preliminary data.</text>
</comment>
<organism evidence="1 2">
    <name type="scientific">Coemansia spiralis</name>
    <dbReference type="NCBI Taxonomy" id="417178"/>
    <lineage>
        <taxon>Eukaryota</taxon>
        <taxon>Fungi</taxon>
        <taxon>Fungi incertae sedis</taxon>
        <taxon>Zoopagomycota</taxon>
        <taxon>Kickxellomycotina</taxon>
        <taxon>Kickxellomycetes</taxon>
        <taxon>Kickxellales</taxon>
        <taxon>Kickxellaceae</taxon>
        <taxon>Coemansia</taxon>
    </lineage>
</organism>
<gene>
    <name evidence="1" type="ORF">IWW39_004401</name>
</gene>
<name>A0A9W8L3D8_9FUNG</name>
<reference evidence="1" key="1">
    <citation type="submission" date="2022-07" db="EMBL/GenBank/DDBJ databases">
        <title>Phylogenomic reconstructions and comparative analyses of Kickxellomycotina fungi.</title>
        <authorList>
            <person name="Reynolds N.K."/>
            <person name="Stajich J.E."/>
            <person name="Barry K."/>
            <person name="Grigoriev I.V."/>
            <person name="Crous P."/>
            <person name="Smith M.E."/>
        </authorList>
    </citation>
    <scope>NUCLEOTIDE SEQUENCE</scope>
    <source>
        <strain evidence="1">CBS 109367</strain>
    </source>
</reference>
<dbReference type="Proteomes" id="UP001151516">
    <property type="component" value="Unassembled WGS sequence"/>
</dbReference>
<dbReference type="EMBL" id="JANBTX010000163">
    <property type="protein sequence ID" value="KAJ2685249.1"/>
    <property type="molecule type" value="Genomic_DNA"/>
</dbReference>
<dbReference type="OrthoDB" id="5536336at2759"/>
<evidence type="ECO:0000313" key="2">
    <source>
        <dbReference type="Proteomes" id="UP001151516"/>
    </source>
</evidence>
<sequence>MMIDLYGFSMPLLTQIIKSLQANHTLHSSDLEDEYPDGGWWEDFWHLSEMHNKFTNHTIYEVNYKIIKTIEAIIKPLNYIFHSEEAISPVYLAGGHPLTAAVVNYSDCVG</sequence>
<keyword evidence="2" id="KW-1185">Reference proteome</keyword>
<evidence type="ECO:0000313" key="1">
    <source>
        <dbReference type="EMBL" id="KAJ2685249.1"/>
    </source>
</evidence>
<dbReference type="AlphaFoldDB" id="A0A9W8L3D8"/>
<proteinExistence type="predicted"/>
<accession>A0A9W8L3D8</accession>
<protein>
    <submittedName>
        <fullName evidence="1">Uncharacterized protein</fullName>
    </submittedName>
</protein>